<reference key="2">
    <citation type="submission" date="2011-10" db="EMBL/GenBank/DDBJ databases">
        <title>The genome and transcriptome sequence of Clonorchis sinensis provide insights into the carcinogenic liver fluke.</title>
        <authorList>
            <person name="Wang X."/>
            <person name="Huang Y."/>
            <person name="Chen W."/>
            <person name="Liu H."/>
            <person name="Guo L."/>
            <person name="Chen Y."/>
            <person name="Luo F."/>
            <person name="Zhou W."/>
            <person name="Sun J."/>
            <person name="Mao Q."/>
            <person name="Liang P."/>
            <person name="Zhou C."/>
            <person name="Tian Y."/>
            <person name="Men J."/>
            <person name="Lv X."/>
            <person name="Huang L."/>
            <person name="Zhou J."/>
            <person name="Hu Y."/>
            <person name="Li R."/>
            <person name="Zhang F."/>
            <person name="Lei H."/>
            <person name="Li X."/>
            <person name="Hu X."/>
            <person name="Liang C."/>
            <person name="Xu J."/>
            <person name="Wu Z."/>
            <person name="Yu X."/>
        </authorList>
    </citation>
    <scope>NUCLEOTIDE SEQUENCE</scope>
    <source>
        <strain>Henan</strain>
    </source>
</reference>
<evidence type="ECO:0000313" key="3">
    <source>
        <dbReference type="Proteomes" id="UP000008909"/>
    </source>
</evidence>
<organism evidence="2 3">
    <name type="scientific">Clonorchis sinensis</name>
    <name type="common">Chinese liver fluke</name>
    <dbReference type="NCBI Taxonomy" id="79923"/>
    <lineage>
        <taxon>Eukaryota</taxon>
        <taxon>Metazoa</taxon>
        <taxon>Spiralia</taxon>
        <taxon>Lophotrochozoa</taxon>
        <taxon>Platyhelminthes</taxon>
        <taxon>Trematoda</taxon>
        <taxon>Digenea</taxon>
        <taxon>Opisthorchiida</taxon>
        <taxon>Opisthorchiata</taxon>
        <taxon>Opisthorchiidae</taxon>
        <taxon>Clonorchis</taxon>
    </lineage>
</organism>
<dbReference type="EMBL" id="DF143110">
    <property type="protein sequence ID" value="GAA39980.2"/>
    <property type="molecule type" value="Genomic_DNA"/>
</dbReference>
<protein>
    <submittedName>
        <fullName evidence="2">Uncharacterized protein</fullName>
    </submittedName>
</protein>
<sequence length="512" mass="58058">MASAQVYRFQRRLNTLQSHHELALKRHSVSNKSYETRSRDVMNSLITHLAESEKKLKKTKRAAKPRMSHPTVPKQSRCNDSANPTSSYFPYTDKSRYSCRPDQLDAPCLLQHGGREHIPFLFGENVYHHNHTNEPIFPPPTYAEQSGPSSPASRQAPSRNTSHPSDSYLVPKVRDSKSWTDVSNYSDSYHSNSATYSFGMYADYQFTPNRLSGYDLPTTQHDSSTLLPSIYSCPTGRPWSRFTDSHTDFIHSNEPYPDDVTSRRQSLRSPTVHKFDSVHQKQHSYGVNNNLYEHNVCGEANCVANDLSIFPRLHGSAYPGINPILASTYPLGPGYRADEAYRPLSAATNYPGTNFSPYNFTPLSVNTDTAQYTKLPDLTTVARVIEFADCGLHALSCSFLTFINQYRIAESMTHLCSLPHFDDGAVHAYEACRLKHLFQPQRNGHEGSRPIRKHSAESENIRTVVTQTDMRQTRWDETPHGVNDILPLTLFLSWIYGNPEYRNATNDENAEL</sequence>
<feature type="compositionally biased region" description="Polar residues" evidence="1">
    <location>
        <begin position="73"/>
        <end position="89"/>
    </location>
</feature>
<dbReference type="AlphaFoldDB" id="H2KR54"/>
<feature type="region of interest" description="Disordered" evidence="1">
    <location>
        <begin position="55"/>
        <end position="90"/>
    </location>
</feature>
<gene>
    <name evidence="2" type="ORF">CLF_105535</name>
</gene>
<evidence type="ECO:0000256" key="1">
    <source>
        <dbReference type="SAM" id="MobiDB-lite"/>
    </source>
</evidence>
<accession>H2KR54</accession>
<dbReference type="Proteomes" id="UP000008909">
    <property type="component" value="Unassembled WGS sequence"/>
</dbReference>
<evidence type="ECO:0000313" key="2">
    <source>
        <dbReference type="EMBL" id="GAA39980.2"/>
    </source>
</evidence>
<keyword evidence="3" id="KW-1185">Reference proteome</keyword>
<name>H2KR54_CLOSI</name>
<proteinExistence type="predicted"/>
<feature type="region of interest" description="Disordered" evidence="1">
    <location>
        <begin position="132"/>
        <end position="170"/>
    </location>
</feature>
<feature type="compositionally biased region" description="Basic residues" evidence="1">
    <location>
        <begin position="55"/>
        <end position="67"/>
    </location>
</feature>
<feature type="compositionally biased region" description="Low complexity" evidence="1">
    <location>
        <begin position="145"/>
        <end position="159"/>
    </location>
</feature>
<reference evidence="2" key="1">
    <citation type="journal article" date="2011" name="Genome Biol.">
        <title>The draft genome of the carcinogenic human liver fluke Clonorchis sinensis.</title>
        <authorList>
            <person name="Wang X."/>
            <person name="Chen W."/>
            <person name="Huang Y."/>
            <person name="Sun J."/>
            <person name="Men J."/>
            <person name="Liu H."/>
            <person name="Luo F."/>
            <person name="Guo L."/>
            <person name="Lv X."/>
            <person name="Deng C."/>
            <person name="Zhou C."/>
            <person name="Fan Y."/>
            <person name="Li X."/>
            <person name="Huang L."/>
            <person name="Hu Y."/>
            <person name="Liang C."/>
            <person name="Hu X."/>
            <person name="Xu J."/>
            <person name="Yu X."/>
        </authorList>
    </citation>
    <scope>NUCLEOTIDE SEQUENCE [LARGE SCALE GENOMIC DNA]</scope>
    <source>
        <strain evidence="2">Henan</strain>
    </source>
</reference>